<accession>A0A540LG87</accession>
<evidence type="ECO:0000313" key="3">
    <source>
        <dbReference type="EMBL" id="TQD85302.1"/>
    </source>
</evidence>
<organism evidence="3 4">
    <name type="scientific">Malus baccata</name>
    <name type="common">Siberian crab apple</name>
    <name type="synonym">Pyrus baccata</name>
    <dbReference type="NCBI Taxonomy" id="106549"/>
    <lineage>
        <taxon>Eukaryota</taxon>
        <taxon>Viridiplantae</taxon>
        <taxon>Streptophyta</taxon>
        <taxon>Embryophyta</taxon>
        <taxon>Tracheophyta</taxon>
        <taxon>Spermatophyta</taxon>
        <taxon>Magnoliopsida</taxon>
        <taxon>eudicotyledons</taxon>
        <taxon>Gunneridae</taxon>
        <taxon>Pentapetalae</taxon>
        <taxon>rosids</taxon>
        <taxon>fabids</taxon>
        <taxon>Rosales</taxon>
        <taxon>Rosaceae</taxon>
        <taxon>Amygdaloideae</taxon>
        <taxon>Maleae</taxon>
        <taxon>Malus</taxon>
    </lineage>
</organism>
<dbReference type="PANTHER" id="PTHR47003:SF11">
    <property type="entry name" value="PPR SUPERFAMILY PROTEIN"/>
    <property type="match status" value="1"/>
</dbReference>
<name>A0A540LG87_MALBA</name>
<dbReference type="InterPro" id="IPR002885">
    <property type="entry name" value="PPR_rpt"/>
</dbReference>
<gene>
    <name evidence="3" type="ORF">C1H46_029140</name>
</gene>
<dbReference type="NCBIfam" id="TIGR00756">
    <property type="entry name" value="PPR"/>
    <property type="match status" value="1"/>
</dbReference>
<dbReference type="EMBL" id="VIEB01000604">
    <property type="protein sequence ID" value="TQD85302.1"/>
    <property type="molecule type" value="Genomic_DNA"/>
</dbReference>
<dbReference type="PROSITE" id="PS51375">
    <property type="entry name" value="PPR"/>
    <property type="match status" value="1"/>
</dbReference>
<evidence type="ECO:0000256" key="2">
    <source>
        <dbReference type="PROSITE-ProRule" id="PRU00708"/>
    </source>
</evidence>
<comment type="caution">
    <text evidence="3">The sequence shown here is derived from an EMBL/GenBank/DDBJ whole genome shotgun (WGS) entry which is preliminary data.</text>
</comment>
<reference evidence="3 4" key="1">
    <citation type="journal article" date="2019" name="G3 (Bethesda)">
        <title>Sequencing of a Wild Apple (Malus baccata) Genome Unravels the Differences Between Cultivated and Wild Apple Species Regarding Disease Resistance and Cold Tolerance.</title>
        <authorList>
            <person name="Chen X."/>
        </authorList>
    </citation>
    <scope>NUCLEOTIDE SEQUENCE [LARGE SCALE GENOMIC DNA]</scope>
    <source>
        <strain evidence="4">cv. Shandingzi</strain>
        <tissue evidence="3">Leaves</tissue>
    </source>
</reference>
<keyword evidence="1" id="KW-0677">Repeat</keyword>
<dbReference type="STRING" id="106549.A0A540LG87"/>
<dbReference type="InterPro" id="IPR011990">
    <property type="entry name" value="TPR-like_helical_dom_sf"/>
</dbReference>
<dbReference type="PANTHER" id="PTHR47003">
    <property type="entry name" value="OS01G0970900 PROTEIN"/>
    <property type="match status" value="1"/>
</dbReference>
<dbReference type="Proteomes" id="UP000315295">
    <property type="component" value="Unassembled WGS sequence"/>
</dbReference>
<protein>
    <recommendedName>
        <fullName evidence="5">Pentatricopeptide repeat-containing protein</fullName>
    </recommendedName>
</protein>
<dbReference type="InterPro" id="IPR044578">
    <property type="entry name" value="BIR6-like"/>
</dbReference>
<evidence type="ECO:0000313" key="4">
    <source>
        <dbReference type="Proteomes" id="UP000315295"/>
    </source>
</evidence>
<evidence type="ECO:0008006" key="5">
    <source>
        <dbReference type="Google" id="ProtNLM"/>
    </source>
</evidence>
<dbReference type="GO" id="GO:0008380">
    <property type="term" value="P:RNA splicing"/>
    <property type="evidence" value="ECO:0007669"/>
    <property type="project" value="InterPro"/>
</dbReference>
<dbReference type="Gene3D" id="1.25.40.10">
    <property type="entry name" value="Tetratricopeptide repeat domain"/>
    <property type="match status" value="1"/>
</dbReference>
<feature type="repeat" description="PPR" evidence="2">
    <location>
        <begin position="94"/>
        <end position="128"/>
    </location>
</feature>
<keyword evidence="4" id="KW-1185">Reference proteome</keyword>
<evidence type="ECO:0000256" key="1">
    <source>
        <dbReference type="ARBA" id="ARBA00022737"/>
    </source>
</evidence>
<dbReference type="AlphaFoldDB" id="A0A540LG87"/>
<sequence length="159" mass="17896">MCSHDGLEKTQVLDDAGDKTPLLKNPKVSEGADKICKFLSTSSSNSPIESLLNGASVDVSPTLVVAVLKKFSNAGVLALSFFRWVEKRKGFKHNTESYNALIEALGKIKQFKMVWALVNDMKIKGLLSKETFALIRGDMRGRRRLRKPLMRSRRWRSLE</sequence>
<proteinExistence type="predicted"/>